<dbReference type="InterPro" id="IPR001611">
    <property type="entry name" value="Leu-rich_rpt"/>
</dbReference>
<sequence>MANLEISGLGNIPVYEKAASEPSTPTEVAKVVHGCRLKRTKPGKEQRVSFPSDDMIVTSYFDAPVPWDCPLESFSTDELVRAYRKACDDQGVKPLCRLLEQLQKIKSLNRKDNNLILKGEKLTSKHCETLEEVFKRVQFQTVDLEACGLDDEGSAAVFDMIEYYESASNLNISFNKHIGLRGWQSCSRMLKKTPCIKYLDARNTGLNDQSLLILGRALRLGSGLFILHLENSGLNGRSLVILMAALKLNNVLRELYLGDNKISSADGLQVGNLLRANSWLEMLDLRNNNLQDLGMSHILDGLSHQPTLGGSGLQTLVLWNNQISSNGMKHLVHSIPHIGNLKTLNLGHNNLGNNGLQQLKQALMCNKTVIYLGLQNTNITCEGAVAIAEYLAESKQITRVDLRDNKIQVAGLMALSLSLKHNESVTRVDLDYIAKQNQYDDIHDHNKLLKDISQYCKRNKEQKELEAWNAVKPKPNLPDSLLMKTSQLTSSLCPANVFDDNSDAQCSSTIFIQQCDNAKEMTKEANSAKETTSNEPDLLREGFLQSCPIPVSGKSRFRVSQVFLEKEGEKTPLTKSGFSASVVGSPLAVQTAIRDPGISNMEDLHSVDSLPPSLLSSFVEDSEDHHTSKQVASPDIAQSQTRLDQKSSEQSACSQSSGRVFISSFKEKEISETDVSKCCSMQSCQVSSPHLSQLPDSSSVQSASGNAQLSMTTNTIQTTFPSTTFYKAVVVDGAKVSTSGKALAVLPNQVDISNNERTVKIFQECSSSVLKGLNSERNNFIELDVLGKKTKNQNFPDSANNQQYLRMIHRRVSTPVVSLTPPSTSKPIALNLSVCKHLEGLDLRSSVPLSPTRLLEGISFPDPPLTMK</sequence>
<name>A0ABM1SLD7_LIMPO</name>
<feature type="region of interest" description="Disordered" evidence="4">
    <location>
        <begin position="619"/>
        <end position="655"/>
    </location>
</feature>
<dbReference type="Proteomes" id="UP000694941">
    <property type="component" value="Unplaced"/>
</dbReference>
<evidence type="ECO:0000313" key="6">
    <source>
        <dbReference type="RefSeq" id="XP_022244443.1"/>
    </source>
</evidence>
<reference evidence="6" key="1">
    <citation type="submission" date="2025-08" db="UniProtKB">
        <authorList>
            <consortium name="RefSeq"/>
        </authorList>
    </citation>
    <scope>IDENTIFICATION</scope>
    <source>
        <tissue evidence="6">Muscle</tissue>
    </source>
</reference>
<evidence type="ECO:0000256" key="3">
    <source>
        <dbReference type="ARBA" id="ARBA00038315"/>
    </source>
</evidence>
<keyword evidence="5" id="KW-1185">Reference proteome</keyword>
<organism evidence="5 6">
    <name type="scientific">Limulus polyphemus</name>
    <name type="common">Atlantic horseshoe crab</name>
    <dbReference type="NCBI Taxonomy" id="6850"/>
    <lineage>
        <taxon>Eukaryota</taxon>
        <taxon>Metazoa</taxon>
        <taxon>Ecdysozoa</taxon>
        <taxon>Arthropoda</taxon>
        <taxon>Chelicerata</taxon>
        <taxon>Merostomata</taxon>
        <taxon>Xiphosura</taxon>
        <taxon>Limulidae</taxon>
        <taxon>Limulus</taxon>
    </lineage>
</organism>
<evidence type="ECO:0000256" key="4">
    <source>
        <dbReference type="SAM" id="MobiDB-lite"/>
    </source>
</evidence>
<dbReference type="PROSITE" id="PS51450">
    <property type="entry name" value="LRR"/>
    <property type="match status" value="1"/>
</dbReference>
<dbReference type="PANTHER" id="PTHR24112">
    <property type="entry name" value="LEUCINE-RICH REPEAT, ISOFORM F-RELATED"/>
    <property type="match status" value="1"/>
</dbReference>
<keyword evidence="1" id="KW-0433">Leucine-rich repeat</keyword>
<keyword evidence="2" id="KW-0677">Repeat</keyword>
<dbReference type="SUPFAM" id="SSF52047">
    <property type="entry name" value="RNI-like"/>
    <property type="match status" value="1"/>
</dbReference>
<proteinExistence type="inferred from homology"/>
<evidence type="ECO:0000256" key="2">
    <source>
        <dbReference type="ARBA" id="ARBA00022737"/>
    </source>
</evidence>
<evidence type="ECO:0000256" key="1">
    <source>
        <dbReference type="ARBA" id="ARBA00022614"/>
    </source>
</evidence>
<dbReference type="InterPro" id="IPR051279">
    <property type="entry name" value="PP1-Reg/Actin-Interact_Protein"/>
</dbReference>
<dbReference type="RefSeq" id="XP_022244443.1">
    <property type="nucleotide sequence ID" value="XM_022388735.1"/>
</dbReference>
<dbReference type="PANTHER" id="PTHR24112:SF9">
    <property type="entry name" value="PROTEIN PHOSPHATASE 1 REGULATORY SUBUNIT 37"/>
    <property type="match status" value="1"/>
</dbReference>
<dbReference type="Gene3D" id="3.80.10.10">
    <property type="entry name" value="Ribonuclease Inhibitor"/>
    <property type="match status" value="1"/>
</dbReference>
<dbReference type="InterPro" id="IPR032675">
    <property type="entry name" value="LRR_dom_sf"/>
</dbReference>
<evidence type="ECO:0000313" key="5">
    <source>
        <dbReference type="Proteomes" id="UP000694941"/>
    </source>
</evidence>
<comment type="similarity">
    <text evidence="3">Belongs to the PPP1R37 family.</text>
</comment>
<accession>A0ABM1SLD7</accession>
<dbReference type="GeneID" id="106461707"/>
<dbReference type="CDD" id="cd00116">
    <property type="entry name" value="LRR_RI"/>
    <property type="match status" value="1"/>
</dbReference>
<gene>
    <name evidence="6" type="primary">LOC106461707</name>
</gene>
<protein>
    <submittedName>
        <fullName evidence="6">Protein phosphatase 1 regulatory subunit 37-like</fullName>
    </submittedName>
</protein>
<dbReference type="SMART" id="SM00368">
    <property type="entry name" value="LRR_RI"/>
    <property type="match status" value="6"/>
</dbReference>
<dbReference type="Pfam" id="PF13516">
    <property type="entry name" value="LRR_6"/>
    <property type="match status" value="3"/>
</dbReference>